<dbReference type="InterPro" id="IPR013083">
    <property type="entry name" value="Znf_RING/FYVE/PHD"/>
</dbReference>
<name>A0ABP1QJV2_9HEXA</name>
<dbReference type="SUPFAM" id="SSF57850">
    <property type="entry name" value="RING/U-box"/>
    <property type="match status" value="1"/>
</dbReference>
<sequence length="250" mass="27337">MECSICMSLLSEFPEIPLTSPTPAKKPKTQRKKLSTEKESLVVSTPCGHIFHRQCLKGWLKGSKGSCPTCRRPFSMRSTHPIFVDFKKVETEAMPSTAQVSAGAGGGSKTVHKILSEDSKQKSPGDNSKTVVSHTDDEYSELQRSLLAMKKENEALKEKFSSEKQRADANEAIAKTLQEKQSSPNSHKVPSNTTAGEPQNVGYNSPESPASPAPGGSVGGSVDNWLVASLKYWWPNDSSFQYDDEDNWGN</sequence>
<dbReference type="InterPro" id="IPR001841">
    <property type="entry name" value="Znf_RING"/>
</dbReference>
<evidence type="ECO:0000256" key="6">
    <source>
        <dbReference type="SAM" id="MobiDB-lite"/>
    </source>
</evidence>
<dbReference type="PANTHER" id="PTHR22763:SF162">
    <property type="entry name" value="TRANSMEMBRANE E3 UBIQUITIN-PROTEIN LIGASE 1"/>
    <property type="match status" value="1"/>
</dbReference>
<keyword evidence="3" id="KW-0862">Zinc</keyword>
<evidence type="ECO:0000256" key="1">
    <source>
        <dbReference type="ARBA" id="ARBA00022723"/>
    </source>
</evidence>
<reference evidence="8 9" key="1">
    <citation type="submission" date="2024-08" db="EMBL/GenBank/DDBJ databases">
        <authorList>
            <person name="Cucini C."/>
            <person name="Frati F."/>
        </authorList>
    </citation>
    <scope>NUCLEOTIDE SEQUENCE [LARGE SCALE GENOMIC DNA]</scope>
</reference>
<evidence type="ECO:0000259" key="7">
    <source>
        <dbReference type="PROSITE" id="PS50089"/>
    </source>
</evidence>
<feature type="compositionally biased region" description="Polar residues" evidence="6">
    <location>
        <begin position="124"/>
        <end position="133"/>
    </location>
</feature>
<feature type="region of interest" description="Disordered" evidence="6">
    <location>
        <begin position="17"/>
        <end position="37"/>
    </location>
</feature>
<evidence type="ECO:0000313" key="9">
    <source>
        <dbReference type="Proteomes" id="UP001642540"/>
    </source>
</evidence>
<keyword evidence="5" id="KW-0175">Coiled coil</keyword>
<protein>
    <recommendedName>
        <fullName evidence="7">RING-type domain-containing protein</fullName>
    </recommendedName>
</protein>
<feature type="domain" description="RING-type" evidence="7">
    <location>
        <begin position="3"/>
        <end position="71"/>
    </location>
</feature>
<proteinExistence type="predicted"/>
<feature type="region of interest" description="Disordered" evidence="6">
    <location>
        <begin position="116"/>
        <end position="138"/>
    </location>
</feature>
<accession>A0ABP1QJV2</accession>
<keyword evidence="9" id="KW-1185">Reference proteome</keyword>
<keyword evidence="1" id="KW-0479">Metal-binding</keyword>
<feature type="compositionally biased region" description="Polar residues" evidence="6">
    <location>
        <begin position="179"/>
        <end position="203"/>
    </location>
</feature>
<feature type="coiled-coil region" evidence="5">
    <location>
        <begin position="139"/>
        <end position="166"/>
    </location>
</feature>
<evidence type="ECO:0000256" key="4">
    <source>
        <dbReference type="PROSITE-ProRule" id="PRU00175"/>
    </source>
</evidence>
<feature type="compositionally biased region" description="Low complexity" evidence="6">
    <location>
        <begin position="205"/>
        <end position="215"/>
    </location>
</feature>
<comment type="caution">
    <text evidence="8">The sequence shown here is derived from an EMBL/GenBank/DDBJ whole genome shotgun (WGS) entry which is preliminary data.</text>
</comment>
<dbReference type="PROSITE" id="PS50089">
    <property type="entry name" value="ZF_RING_2"/>
    <property type="match status" value="1"/>
</dbReference>
<dbReference type="SMART" id="SM00184">
    <property type="entry name" value="RING"/>
    <property type="match status" value="1"/>
</dbReference>
<feature type="region of interest" description="Disordered" evidence="6">
    <location>
        <begin position="176"/>
        <end position="221"/>
    </location>
</feature>
<dbReference type="EMBL" id="CAXLJM020000033">
    <property type="protein sequence ID" value="CAL8101346.1"/>
    <property type="molecule type" value="Genomic_DNA"/>
</dbReference>
<evidence type="ECO:0000256" key="5">
    <source>
        <dbReference type="SAM" id="Coils"/>
    </source>
</evidence>
<evidence type="ECO:0000313" key="8">
    <source>
        <dbReference type="EMBL" id="CAL8101346.1"/>
    </source>
</evidence>
<dbReference type="Proteomes" id="UP001642540">
    <property type="component" value="Unassembled WGS sequence"/>
</dbReference>
<gene>
    <name evidence="8" type="ORF">ODALV1_LOCUS10811</name>
</gene>
<evidence type="ECO:0000256" key="2">
    <source>
        <dbReference type="ARBA" id="ARBA00022771"/>
    </source>
</evidence>
<keyword evidence="2 4" id="KW-0863">Zinc-finger</keyword>
<dbReference type="Gene3D" id="3.30.40.10">
    <property type="entry name" value="Zinc/RING finger domain, C3HC4 (zinc finger)"/>
    <property type="match status" value="1"/>
</dbReference>
<evidence type="ECO:0000256" key="3">
    <source>
        <dbReference type="ARBA" id="ARBA00022833"/>
    </source>
</evidence>
<dbReference type="InterPro" id="IPR050731">
    <property type="entry name" value="HRD1_E3_ubiq-ligases"/>
</dbReference>
<organism evidence="8 9">
    <name type="scientific">Orchesella dallaii</name>
    <dbReference type="NCBI Taxonomy" id="48710"/>
    <lineage>
        <taxon>Eukaryota</taxon>
        <taxon>Metazoa</taxon>
        <taxon>Ecdysozoa</taxon>
        <taxon>Arthropoda</taxon>
        <taxon>Hexapoda</taxon>
        <taxon>Collembola</taxon>
        <taxon>Entomobryomorpha</taxon>
        <taxon>Entomobryoidea</taxon>
        <taxon>Orchesellidae</taxon>
        <taxon>Orchesellinae</taxon>
        <taxon>Orchesella</taxon>
    </lineage>
</organism>
<dbReference type="Pfam" id="PF13639">
    <property type="entry name" value="zf-RING_2"/>
    <property type="match status" value="1"/>
</dbReference>
<dbReference type="CDD" id="cd16448">
    <property type="entry name" value="RING-H2"/>
    <property type="match status" value="1"/>
</dbReference>
<dbReference type="PANTHER" id="PTHR22763">
    <property type="entry name" value="RING ZINC FINGER PROTEIN"/>
    <property type="match status" value="1"/>
</dbReference>